<accession>A0A438IZW9</accession>
<name>A0A438IZW9_VITVI</name>
<dbReference type="CDD" id="cd09272">
    <property type="entry name" value="RNase_HI_RT_Ty1"/>
    <property type="match status" value="1"/>
</dbReference>
<dbReference type="SUPFAM" id="SSF56672">
    <property type="entry name" value="DNA/RNA polymerases"/>
    <property type="match status" value="1"/>
</dbReference>
<proteinExistence type="predicted"/>
<dbReference type="InterPro" id="IPR013103">
    <property type="entry name" value="RVT_2"/>
</dbReference>
<dbReference type="PANTHER" id="PTHR11439:SF483">
    <property type="entry name" value="PEPTIDE SYNTHASE GLIP-LIKE, PUTATIVE (AFU_ORTHOLOGUE AFUA_3G12920)-RELATED"/>
    <property type="match status" value="1"/>
</dbReference>
<organism evidence="4 5">
    <name type="scientific">Vitis vinifera</name>
    <name type="common">Grape</name>
    <dbReference type="NCBI Taxonomy" id="29760"/>
    <lineage>
        <taxon>Eukaryota</taxon>
        <taxon>Viridiplantae</taxon>
        <taxon>Streptophyta</taxon>
        <taxon>Embryophyta</taxon>
        <taxon>Tracheophyta</taxon>
        <taxon>Spermatophyta</taxon>
        <taxon>Magnoliopsida</taxon>
        <taxon>eudicotyledons</taxon>
        <taxon>Gunneridae</taxon>
        <taxon>Pentapetalae</taxon>
        <taxon>rosids</taxon>
        <taxon>Vitales</taxon>
        <taxon>Vitaceae</taxon>
        <taxon>Viteae</taxon>
        <taxon>Vitis</taxon>
    </lineage>
</organism>
<feature type="domain" description="Putative plant transposon protein" evidence="3">
    <location>
        <begin position="524"/>
        <end position="657"/>
    </location>
</feature>
<gene>
    <name evidence="4" type="primary">GIP_236</name>
    <name evidence="4" type="ORF">CK203_028290</name>
</gene>
<feature type="compositionally biased region" description="Basic and acidic residues" evidence="1">
    <location>
        <begin position="38"/>
        <end position="57"/>
    </location>
</feature>
<evidence type="ECO:0000313" key="5">
    <source>
        <dbReference type="Proteomes" id="UP000288805"/>
    </source>
</evidence>
<dbReference type="Pfam" id="PF20167">
    <property type="entry name" value="Transposase_32"/>
    <property type="match status" value="1"/>
</dbReference>
<dbReference type="InterPro" id="IPR046796">
    <property type="entry name" value="Transposase_32_dom"/>
</dbReference>
<evidence type="ECO:0000313" key="4">
    <source>
        <dbReference type="EMBL" id="RVX02234.1"/>
    </source>
</evidence>
<dbReference type="PANTHER" id="PTHR11439">
    <property type="entry name" value="GAG-POL-RELATED RETROTRANSPOSON"/>
    <property type="match status" value="1"/>
</dbReference>
<sequence>MVVEESIHVIFYESNNSLQERESFDDDLGLETSMGKLQIEDKRQQEKSEEDPKKEESPLALPPPQPVQGESSQDLPKDWKFVINHPQDQIIGNPSSGVRTRSSLRNICNNLAFISQIEPKNIKDAIVDENWMIAMQEELNQFERSEVWELVPRPSNQSVIGTKWVFRNKMDENGIIVRNKARLVAQGYNQEEGIDYEETFAPVARLEAIRMLLAFACFKDFILYQMDVKSAFLNGFINEEVYIEQPPGFQSFNFPNHVFKLKKALYGLKQAPRACEFEMSMMGELNFFLGLQIKQLKEGTFINQAKYIKDLLKRFNMEEVKVMKTPMSSSIKLDMDEKDFPKESHLSAVKRILRYLKGTMNIGLWYPKGDNFELIGFSYADFAGCRVERKSTSGTCHFLGHSLVSWHSKKQNSVALSMAEAEYIAVGFHLLKASPLCTMRLRVVQLLLQASRRETGTSRAQGKRPVEPSQPEQTEARQKARYDTALFSSNEDYHRYKQKFAQRKVVPGRSVNFSQLQHFGFEGPESICRILDIPPVGLRVYEAKTWPTMPGFEPREVVQRLYGLADPQGMGKPSAHSLTVTSRVLHHMICSILLPRGGHRDEVSYLEAFIVDSILTGRRIHVGYLMMMHMISCVESSTRVLPYGRFLTRAFKDVGVDLSRETDFEALTTYDRYDEQSLGRMKFEKAPDGSWVRKVERQARGHDQIHPGVEKEAEIREMEDGLDP</sequence>
<dbReference type="EMBL" id="QGNW01000071">
    <property type="protein sequence ID" value="RVX02234.1"/>
    <property type="molecule type" value="Genomic_DNA"/>
</dbReference>
<evidence type="ECO:0000259" key="3">
    <source>
        <dbReference type="Pfam" id="PF20167"/>
    </source>
</evidence>
<feature type="region of interest" description="Disordered" evidence="1">
    <location>
        <begin position="454"/>
        <end position="478"/>
    </location>
</feature>
<dbReference type="Proteomes" id="UP000288805">
    <property type="component" value="Unassembled WGS sequence"/>
</dbReference>
<feature type="region of interest" description="Disordered" evidence="1">
    <location>
        <begin position="21"/>
        <end position="74"/>
    </location>
</feature>
<evidence type="ECO:0000259" key="2">
    <source>
        <dbReference type="Pfam" id="PF07727"/>
    </source>
</evidence>
<feature type="domain" description="Reverse transcriptase Ty1/copia-type" evidence="2">
    <location>
        <begin position="146"/>
        <end position="274"/>
    </location>
</feature>
<dbReference type="Pfam" id="PF07727">
    <property type="entry name" value="RVT_2"/>
    <property type="match status" value="1"/>
</dbReference>
<dbReference type="AlphaFoldDB" id="A0A438IZW9"/>
<comment type="caution">
    <text evidence="4">The sequence shown here is derived from an EMBL/GenBank/DDBJ whole genome shotgun (WGS) entry which is preliminary data.</text>
</comment>
<dbReference type="InterPro" id="IPR043502">
    <property type="entry name" value="DNA/RNA_pol_sf"/>
</dbReference>
<feature type="region of interest" description="Disordered" evidence="1">
    <location>
        <begin position="702"/>
        <end position="724"/>
    </location>
</feature>
<evidence type="ECO:0000256" key="1">
    <source>
        <dbReference type="SAM" id="MobiDB-lite"/>
    </source>
</evidence>
<protein>
    <submittedName>
        <fullName evidence="4">Copia protein</fullName>
    </submittedName>
</protein>
<reference evidence="4 5" key="1">
    <citation type="journal article" date="2018" name="PLoS Genet.">
        <title>Population sequencing reveals clonal diversity and ancestral inbreeding in the grapevine cultivar Chardonnay.</title>
        <authorList>
            <person name="Roach M.J."/>
            <person name="Johnson D.L."/>
            <person name="Bohlmann J."/>
            <person name="van Vuuren H.J."/>
            <person name="Jones S.J."/>
            <person name="Pretorius I.S."/>
            <person name="Schmidt S.A."/>
            <person name="Borneman A.R."/>
        </authorList>
    </citation>
    <scope>NUCLEOTIDE SEQUENCE [LARGE SCALE GENOMIC DNA]</scope>
    <source>
        <strain evidence="5">cv. Chardonnay</strain>
        <tissue evidence="4">Leaf</tissue>
    </source>
</reference>